<keyword evidence="5" id="KW-0963">Cytoplasm</keyword>
<dbReference type="NCBIfam" id="TIGR02393">
    <property type="entry name" value="RpoD_Cterm"/>
    <property type="match status" value="1"/>
</dbReference>
<keyword evidence="3 5" id="KW-0238">DNA-binding</keyword>
<comment type="subunit">
    <text evidence="5">Interacts transiently with the RNA polymerase catalytic core.</text>
</comment>
<dbReference type="Pfam" id="PF04542">
    <property type="entry name" value="Sigma70_r2"/>
    <property type="match status" value="1"/>
</dbReference>
<dbReference type="PRINTS" id="PR00046">
    <property type="entry name" value="SIGMA70FCT"/>
</dbReference>
<evidence type="ECO:0000256" key="5">
    <source>
        <dbReference type="HAMAP-Rule" id="MF_00963"/>
    </source>
</evidence>
<dbReference type="CDD" id="cd06171">
    <property type="entry name" value="Sigma70_r4"/>
    <property type="match status" value="1"/>
</dbReference>
<comment type="caution">
    <text evidence="5">Lacks conserved residue(s) required for the propagation of feature annotation.</text>
</comment>
<dbReference type="InterPro" id="IPR007624">
    <property type="entry name" value="RNA_pol_sigma70_r3"/>
</dbReference>
<dbReference type="SUPFAM" id="SSF88946">
    <property type="entry name" value="Sigma2 domain of RNA polymerase sigma factors"/>
    <property type="match status" value="1"/>
</dbReference>
<feature type="domain" description="RNA polymerase sigma-70" evidence="7">
    <location>
        <begin position="344"/>
        <end position="370"/>
    </location>
</feature>
<dbReference type="NCBIfam" id="TIGR02937">
    <property type="entry name" value="sigma70-ECF"/>
    <property type="match status" value="1"/>
</dbReference>
<sequence>MLPGELPPIHQVVRLVAGEKSGEPVTTADVAAALDRLDAPPEVLDQVVSGLARQGVDVIDPATDDITAAAESARRAPTSDLVRIYLREIGRVPLLSAAEEVDLAKAIEAGLYADRKLGAARHPGGQPAGVVPHSTVELRELVEEGERAKRRLIEANLRLVVSIAKRYIGRGLLLLDLIQEGNLGLIRAVEKFDYAKGYKFSTYATWWIRQAITRAIADQARTIRIPVHMVETINKLMRVQRQLHQQLGREPTPDELSSEMGLGDERVQEIQRIAQEPVSLQAPIGEEDSDFGDFIEDSDAVVPVEAAAFVMLQEQLGCLLDALSEREQRIIQLRFGLVDGHPRTLEEVGREFGVTRERIRQIESKTLAKLRHPSRARMLRDYLD</sequence>
<dbReference type="InterPro" id="IPR013325">
    <property type="entry name" value="RNA_pol_sigma_r2"/>
</dbReference>
<dbReference type="Gene3D" id="1.10.601.10">
    <property type="entry name" value="RNA Polymerase Primary Sigma Factor"/>
    <property type="match status" value="2"/>
</dbReference>
<dbReference type="InterPro" id="IPR012760">
    <property type="entry name" value="RNA_pol_sigma_RpoD_C"/>
</dbReference>
<evidence type="ECO:0000313" key="9">
    <source>
        <dbReference type="Proteomes" id="UP001596540"/>
    </source>
</evidence>
<dbReference type="InterPro" id="IPR009042">
    <property type="entry name" value="RNA_pol_sigma70_r1_2"/>
</dbReference>
<dbReference type="InterPro" id="IPR028630">
    <property type="entry name" value="Sigma70_RpoD"/>
</dbReference>
<dbReference type="Pfam" id="PF04539">
    <property type="entry name" value="Sigma70_r3"/>
    <property type="match status" value="1"/>
</dbReference>
<dbReference type="PROSITE" id="PS00716">
    <property type="entry name" value="SIGMA70_2"/>
    <property type="match status" value="1"/>
</dbReference>
<evidence type="ECO:0000256" key="4">
    <source>
        <dbReference type="ARBA" id="ARBA00023163"/>
    </source>
</evidence>
<dbReference type="SUPFAM" id="SSF88659">
    <property type="entry name" value="Sigma3 and sigma4 domains of RNA polymerase sigma factors"/>
    <property type="match status" value="2"/>
</dbReference>
<feature type="domain" description="RNA polymerase sigma-70" evidence="6">
    <location>
        <begin position="176"/>
        <end position="189"/>
    </location>
</feature>
<dbReference type="RefSeq" id="WP_379871757.1">
    <property type="nucleotide sequence ID" value="NZ_JBHTBH010000006.1"/>
</dbReference>
<dbReference type="PANTHER" id="PTHR30603:SF59">
    <property type="entry name" value="RNA POLYMERASE PRINCIPAL SIGMA FACTOR HRDA"/>
    <property type="match status" value="1"/>
</dbReference>
<dbReference type="EMBL" id="JBHTBH010000006">
    <property type="protein sequence ID" value="MFC7328960.1"/>
    <property type="molecule type" value="Genomic_DNA"/>
</dbReference>
<dbReference type="PANTHER" id="PTHR30603">
    <property type="entry name" value="RNA POLYMERASE SIGMA FACTOR RPO"/>
    <property type="match status" value="1"/>
</dbReference>
<keyword evidence="9" id="KW-1185">Reference proteome</keyword>
<dbReference type="Pfam" id="PF00140">
    <property type="entry name" value="Sigma70_r1_2"/>
    <property type="match status" value="1"/>
</dbReference>
<comment type="subcellular location">
    <subcellularLocation>
        <location evidence="5">Cytoplasm</location>
    </subcellularLocation>
</comment>
<proteinExistence type="inferred from homology"/>
<comment type="function">
    <text evidence="5">Sigma factors are initiation factors that promote the attachment of RNA polymerase to specific initiation sites and are then released. This sigma factor is the primary sigma factor during exponential growth.</text>
</comment>
<evidence type="ECO:0000256" key="3">
    <source>
        <dbReference type="ARBA" id="ARBA00023125"/>
    </source>
</evidence>
<name>A0ABW2KI37_9ACTN</name>
<dbReference type="Proteomes" id="UP001596540">
    <property type="component" value="Unassembled WGS sequence"/>
</dbReference>
<keyword evidence="2 5" id="KW-0731">Sigma factor</keyword>
<evidence type="ECO:0000256" key="1">
    <source>
        <dbReference type="ARBA" id="ARBA00023015"/>
    </source>
</evidence>
<evidence type="ECO:0000259" key="7">
    <source>
        <dbReference type="PROSITE" id="PS00716"/>
    </source>
</evidence>
<keyword evidence="4 5" id="KW-0804">Transcription</keyword>
<feature type="region of interest" description="Sigma-70 factor domain-2" evidence="5">
    <location>
        <begin position="152"/>
        <end position="222"/>
    </location>
</feature>
<dbReference type="InterPro" id="IPR036388">
    <property type="entry name" value="WH-like_DNA-bd_sf"/>
</dbReference>
<dbReference type="InterPro" id="IPR007627">
    <property type="entry name" value="RNA_pol_sigma70_r2"/>
</dbReference>
<accession>A0ABW2KI37</accession>
<dbReference type="PROSITE" id="PS00715">
    <property type="entry name" value="SIGMA70_1"/>
    <property type="match status" value="1"/>
</dbReference>
<reference evidence="9" key="1">
    <citation type="journal article" date="2019" name="Int. J. Syst. Evol. Microbiol.">
        <title>The Global Catalogue of Microorganisms (GCM) 10K type strain sequencing project: providing services to taxonomists for standard genome sequencing and annotation.</title>
        <authorList>
            <consortium name="The Broad Institute Genomics Platform"/>
            <consortium name="The Broad Institute Genome Sequencing Center for Infectious Disease"/>
            <person name="Wu L."/>
            <person name="Ma J."/>
        </authorList>
    </citation>
    <scope>NUCLEOTIDE SEQUENCE [LARGE SCALE GENOMIC DNA]</scope>
    <source>
        <strain evidence="9">CGMCC 4.7382</strain>
    </source>
</reference>
<dbReference type="InterPro" id="IPR014284">
    <property type="entry name" value="RNA_pol_sigma-70_dom"/>
</dbReference>
<dbReference type="InterPro" id="IPR000943">
    <property type="entry name" value="RNA_pol_sigma70"/>
</dbReference>
<protein>
    <recommendedName>
        <fullName evidence="5">RNA polymerase sigma factor SigA</fullName>
    </recommendedName>
</protein>
<dbReference type="InterPro" id="IPR050239">
    <property type="entry name" value="Sigma-70_RNA_pol_init_factors"/>
</dbReference>
<dbReference type="HAMAP" id="MF_00963">
    <property type="entry name" value="Sigma70_RpoD_SigA"/>
    <property type="match status" value="1"/>
</dbReference>
<keyword evidence="1 5" id="KW-0805">Transcription regulation</keyword>
<feature type="short sequence motif" description="Interaction with polymerase core subunit RpoC" evidence="5">
    <location>
        <begin position="176"/>
        <end position="179"/>
    </location>
</feature>
<evidence type="ECO:0000256" key="2">
    <source>
        <dbReference type="ARBA" id="ARBA00023082"/>
    </source>
</evidence>
<evidence type="ECO:0000313" key="8">
    <source>
        <dbReference type="EMBL" id="MFC7328960.1"/>
    </source>
</evidence>
<comment type="similarity">
    <text evidence="5">Belongs to the sigma-70 factor family. RpoD/SigA subfamily.</text>
</comment>
<dbReference type="Gene3D" id="1.10.10.10">
    <property type="entry name" value="Winged helix-like DNA-binding domain superfamily/Winged helix DNA-binding domain"/>
    <property type="match status" value="2"/>
</dbReference>
<dbReference type="InterPro" id="IPR013324">
    <property type="entry name" value="RNA_pol_sigma_r3/r4-like"/>
</dbReference>
<gene>
    <name evidence="8" type="primary">rpoD</name>
    <name evidence="5" type="synonym">sigA</name>
    <name evidence="8" type="ORF">ACFQRF_14535</name>
</gene>
<evidence type="ECO:0000259" key="6">
    <source>
        <dbReference type="PROSITE" id="PS00715"/>
    </source>
</evidence>
<dbReference type="Pfam" id="PF04545">
    <property type="entry name" value="Sigma70_r4"/>
    <property type="match status" value="1"/>
</dbReference>
<feature type="region of interest" description="Sigma-70 factor domain-4" evidence="5">
    <location>
        <begin position="319"/>
        <end position="372"/>
    </location>
</feature>
<organism evidence="8 9">
    <name type="scientific">Marinactinospora rubrisoli</name>
    <dbReference type="NCBI Taxonomy" id="2715399"/>
    <lineage>
        <taxon>Bacteria</taxon>
        <taxon>Bacillati</taxon>
        <taxon>Actinomycetota</taxon>
        <taxon>Actinomycetes</taxon>
        <taxon>Streptosporangiales</taxon>
        <taxon>Nocardiopsidaceae</taxon>
        <taxon>Marinactinospora</taxon>
    </lineage>
</organism>
<comment type="caution">
    <text evidence="8">The sequence shown here is derived from an EMBL/GenBank/DDBJ whole genome shotgun (WGS) entry which is preliminary data.</text>
</comment>
<dbReference type="InterPro" id="IPR007630">
    <property type="entry name" value="RNA_pol_sigma70_r4"/>
</dbReference>
<feature type="DNA-binding region" description="H-T-H motif" evidence="5">
    <location>
        <begin position="345"/>
        <end position="364"/>
    </location>
</feature>